<dbReference type="Proteomes" id="UP000620064">
    <property type="component" value="Unassembled WGS sequence"/>
</dbReference>
<dbReference type="InterPro" id="IPR013783">
    <property type="entry name" value="Ig-like_fold"/>
</dbReference>
<dbReference type="EMBL" id="BMLV01000006">
    <property type="protein sequence ID" value="GGP05897.1"/>
    <property type="molecule type" value="Genomic_DNA"/>
</dbReference>
<dbReference type="Gene3D" id="2.120.10.30">
    <property type="entry name" value="TolB, C-terminal domain"/>
    <property type="match status" value="1"/>
</dbReference>
<dbReference type="InterPro" id="IPR011042">
    <property type="entry name" value="6-blade_b-propeller_TolB-like"/>
</dbReference>
<comment type="caution">
    <text evidence="1">The sequence shown here is derived from an EMBL/GenBank/DDBJ whole genome shotgun (WGS) entry which is preliminary data.</text>
</comment>
<dbReference type="Gene3D" id="2.60.40.1120">
    <property type="entry name" value="Carboxypeptidase-like, regulatory domain"/>
    <property type="match status" value="1"/>
</dbReference>
<dbReference type="SUPFAM" id="SSF49265">
    <property type="entry name" value="Fibronectin type III"/>
    <property type="match status" value="1"/>
</dbReference>
<keyword evidence="2" id="KW-1185">Reference proteome</keyword>
<proteinExistence type="predicted"/>
<protein>
    <recommendedName>
        <fullName evidence="3">Fibronectin type-III domain-containing protein</fullName>
    </recommendedName>
</protein>
<dbReference type="PROSITE" id="PS51257">
    <property type="entry name" value="PROKAR_LIPOPROTEIN"/>
    <property type="match status" value="1"/>
</dbReference>
<evidence type="ECO:0008006" key="3">
    <source>
        <dbReference type="Google" id="ProtNLM"/>
    </source>
</evidence>
<dbReference type="InterPro" id="IPR036116">
    <property type="entry name" value="FN3_sf"/>
</dbReference>
<organism evidence="1 2">
    <name type="scientific">Cloacibacterium rupense</name>
    <dbReference type="NCBI Taxonomy" id="517423"/>
    <lineage>
        <taxon>Bacteria</taxon>
        <taxon>Pseudomonadati</taxon>
        <taxon>Bacteroidota</taxon>
        <taxon>Flavobacteriia</taxon>
        <taxon>Flavobacteriales</taxon>
        <taxon>Weeksellaceae</taxon>
    </lineage>
</organism>
<dbReference type="InterPro" id="IPR003961">
    <property type="entry name" value="FN3_dom"/>
</dbReference>
<dbReference type="RefSeq" id="WP_188618370.1">
    <property type="nucleotide sequence ID" value="NZ_BMLV01000006.1"/>
</dbReference>
<dbReference type="SUPFAM" id="SSF49452">
    <property type="entry name" value="Starch-binding domain-like"/>
    <property type="match status" value="1"/>
</dbReference>
<dbReference type="Pfam" id="PF13620">
    <property type="entry name" value="CarboxypepD_reg"/>
    <property type="match status" value="1"/>
</dbReference>
<evidence type="ECO:0000313" key="2">
    <source>
        <dbReference type="Proteomes" id="UP000620064"/>
    </source>
</evidence>
<accession>A0ABQ2NKW1</accession>
<evidence type="ECO:0000313" key="1">
    <source>
        <dbReference type="EMBL" id="GGP05897.1"/>
    </source>
</evidence>
<name>A0ABQ2NKW1_9FLAO</name>
<dbReference type="Gene3D" id="2.60.40.10">
    <property type="entry name" value="Immunoglobulins"/>
    <property type="match status" value="1"/>
</dbReference>
<sequence length="499" mass="55564">MKNLLKIIALFILTLSLISCREELVAKSKTATIKGMITSKESGVPLSKVKVSTAPITETVFTDDSGNFEIKNIPLGDYSLKAELDGYVTKAVGISVKNEGQVNSMTIELVDDLSLNSPPSVPELVTPADNSTNQPLNINFTWNCTDADTKDILKFNLVVKNSSNNDVIEIKDITAKNYELKNLKYGYTYFWQIIANDGVNNAVYSSTNKFTTTNSPLNRFHYVQNNNGVFTLVSNNLENNNLFNLHENAWRPRKNNNANLLAYLKNVGGDIHIFSSKLDGSSEFKITKIPIAGFNAKEIDYSWNQKGTQIIYANFDKLYKVNKDGTGTTLLYTAPSGEFITECDWSYDESKIAIKTNNLSGYNGNIRIINMVGNILNTVVTNSTGALGGINFSVDGKKLLYCKDISNYQDQNYRQLDTHIFLYDIVAATSTDLSELSKKPIGSNDLDPRFSPNNAEIIFTNTSNDGISQKNVMKITLDFSLQSLQRTTLFINAEMPDWQ</sequence>
<dbReference type="InterPro" id="IPR013784">
    <property type="entry name" value="Carb-bd-like_fold"/>
</dbReference>
<gene>
    <name evidence="1" type="ORF">GCM10010992_23940</name>
</gene>
<dbReference type="SUPFAM" id="SSF82171">
    <property type="entry name" value="DPP6 N-terminal domain-like"/>
    <property type="match status" value="1"/>
</dbReference>
<dbReference type="CDD" id="cd00063">
    <property type="entry name" value="FN3"/>
    <property type="match status" value="1"/>
</dbReference>
<reference evidence="2" key="1">
    <citation type="journal article" date="2019" name="Int. J. Syst. Evol. Microbiol.">
        <title>The Global Catalogue of Microorganisms (GCM) 10K type strain sequencing project: providing services to taxonomists for standard genome sequencing and annotation.</title>
        <authorList>
            <consortium name="The Broad Institute Genomics Platform"/>
            <consortium name="The Broad Institute Genome Sequencing Center for Infectious Disease"/>
            <person name="Wu L."/>
            <person name="Ma J."/>
        </authorList>
    </citation>
    <scope>NUCLEOTIDE SEQUENCE [LARGE SCALE GENOMIC DNA]</scope>
    <source>
        <strain evidence="2">CGMCC 1.7656</strain>
    </source>
</reference>